<feature type="signal peptide" evidence="1">
    <location>
        <begin position="1"/>
        <end position="20"/>
    </location>
</feature>
<feature type="chain" id="PRO_5009288357" description="Lipoprotein" evidence="1">
    <location>
        <begin position="21"/>
        <end position="158"/>
    </location>
</feature>
<keyword evidence="1" id="KW-0732">Signal</keyword>
<sequence>MKIITCFVAFLFCLSLMNCSNEDDICTSGEATPRIKIKFKSQDNKLKTLDSIFVSVDFGSGAKNILSQKFPTDSILIPMRVDDAPFTDIYVKLASKADSSKIRINYTTKSQYVSPACGIKKLYENVNPVLEKANPVLKIEQNQTQILNEAKTSLYLIF</sequence>
<name>A0A1H5WJQ4_9FLAO</name>
<evidence type="ECO:0000256" key="1">
    <source>
        <dbReference type="SAM" id="SignalP"/>
    </source>
</evidence>
<dbReference type="RefSeq" id="WP_103913222.1">
    <property type="nucleotide sequence ID" value="NZ_FNUS01000002.1"/>
</dbReference>
<accession>A0A1H5WJQ4</accession>
<evidence type="ECO:0000313" key="3">
    <source>
        <dbReference type="Proteomes" id="UP000236738"/>
    </source>
</evidence>
<proteinExistence type="predicted"/>
<protein>
    <recommendedName>
        <fullName evidence="4">Lipoprotein</fullName>
    </recommendedName>
</protein>
<evidence type="ECO:0000313" key="2">
    <source>
        <dbReference type="EMBL" id="SEF99528.1"/>
    </source>
</evidence>
<dbReference type="Pfam" id="PF20050">
    <property type="entry name" value="DUF6452"/>
    <property type="match status" value="1"/>
</dbReference>
<dbReference type="OrthoDB" id="663527at2"/>
<gene>
    <name evidence="2" type="ORF">SAMN05421847_1229</name>
</gene>
<organism evidence="2 3">
    <name type="scientific">Halpernia humi</name>
    <dbReference type="NCBI Taxonomy" id="493375"/>
    <lineage>
        <taxon>Bacteria</taxon>
        <taxon>Pseudomonadati</taxon>
        <taxon>Bacteroidota</taxon>
        <taxon>Flavobacteriia</taxon>
        <taxon>Flavobacteriales</taxon>
        <taxon>Weeksellaceae</taxon>
        <taxon>Chryseobacterium group</taxon>
        <taxon>Halpernia</taxon>
    </lineage>
</organism>
<evidence type="ECO:0008006" key="4">
    <source>
        <dbReference type="Google" id="ProtNLM"/>
    </source>
</evidence>
<dbReference type="Proteomes" id="UP000236738">
    <property type="component" value="Unassembled WGS sequence"/>
</dbReference>
<keyword evidence="3" id="KW-1185">Reference proteome</keyword>
<reference evidence="3" key="1">
    <citation type="submission" date="2016-10" db="EMBL/GenBank/DDBJ databases">
        <authorList>
            <person name="Varghese N."/>
            <person name="Submissions S."/>
        </authorList>
    </citation>
    <scope>NUCLEOTIDE SEQUENCE [LARGE SCALE GENOMIC DNA]</scope>
    <source>
        <strain evidence="3">DSM 21580</strain>
    </source>
</reference>
<dbReference type="AlphaFoldDB" id="A0A1H5WJQ4"/>
<dbReference type="EMBL" id="FNUS01000002">
    <property type="protein sequence ID" value="SEF99528.1"/>
    <property type="molecule type" value="Genomic_DNA"/>
</dbReference>
<dbReference type="InterPro" id="IPR045607">
    <property type="entry name" value="DUF6452"/>
</dbReference>